<dbReference type="InterPro" id="IPR036259">
    <property type="entry name" value="MFS_trans_sf"/>
</dbReference>
<dbReference type="PANTHER" id="PTHR43124:SF10">
    <property type="entry name" value="PURINE EFFLUX PUMP PBUE"/>
    <property type="match status" value="1"/>
</dbReference>
<feature type="transmembrane region" description="Helical" evidence="6">
    <location>
        <begin position="76"/>
        <end position="95"/>
    </location>
</feature>
<evidence type="ECO:0000256" key="5">
    <source>
        <dbReference type="ARBA" id="ARBA00023136"/>
    </source>
</evidence>
<feature type="transmembrane region" description="Helical" evidence="6">
    <location>
        <begin position="12"/>
        <end position="37"/>
    </location>
</feature>
<dbReference type="GO" id="GO:0022857">
    <property type="term" value="F:transmembrane transporter activity"/>
    <property type="evidence" value="ECO:0007669"/>
    <property type="project" value="InterPro"/>
</dbReference>
<evidence type="ECO:0000313" key="8">
    <source>
        <dbReference type="Proteomes" id="UP000494135"/>
    </source>
</evidence>
<gene>
    <name evidence="7" type="ORF">LMG29660_05068</name>
</gene>
<reference evidence="7 8" key="1">
    <citation type="submission" date="2020-04" db="EMBL/GenBank/DDBJ databases">
        <authorList>
            <person name="De Canck E."/>
        </authorList>
    </citation>
    <scope>NUCLEOTIDE SEQUENCE [LARGE SCALE GENOMIC DNA]</scope>
    <source>
        <strain evidence="7 8">LMG 29660</strain>
    </source>
</reference>
<protein>
    <recommendedName>
        <fullName evidence="9">MFS transporter</fullName>
    </recommendedName>
</protein>
<feature type="transmembrane region" description="Helical" evidence="6">
    <location>
        <begin position="325"/>
        <end position="344"/>
    </location>
</feature>
<evidence type="ECO:0000256" key="2">
    <source>
        <dbReference type="ARBA" id="ARBA00022475"/>
    </source>
</evidence>
<feature type="transmembrane region" description="Helical" evidence="6">
    <location>
        <begin position="162"/>
        <end position="183"/>
    </location>
</feature>
<dbReference type="AlphaFoldDB" id="A0A6J5EHL9"/>
<feature type="transmembrane region" description="Helical" evidence="6">
    <location>
        <begin position="49"/>
        <end position="69"/>
    </location>
</feature>
<dbReference type="PANTHER" id="PTHR43124">
    <property type="entry name" value="PURINE EFFLUX PUMP PBUE"/>
    <property type="match status" value="1"/>
</dbReference>
<accession>A0A6J5EHL9</accession>
<organism evidence="7 8">
    <name type="scientific">Burkholderia puraquae</name>
    <dbReference type="NCBI Taxonomy" id="1904757"/>
    <lineage>
        <taxon>Bacteria</taxon>
        <taxon>Pseudomonadati</taxon>
        <taxon>Pseudomonadota</taxon>
        <taxon>Betaproteobacteria</taxon>
        <taxon>Burkholderiales</taxon>
        <taxon>Burkholderiaceae</taxon>
        <taxon>Burkholderia</taxon>
        <taxon>Burkholderia cepacia complex</taxon>
    </lineage>
</organism>
<name>A0A6J5EHL9_9BURK</name>
<feature type="transmembrane region" description="Helical" evidence="6">
    <location>
        <begin position="243"/>
        <end position="261"/>
    </location>
</feature>
<feature type="transmembrane region" description="Helical" evidence="6">
    <location>
        <begin position="132"/>
        <end position="156"/>
    </location>
</feature>
<dbReference type="SUPFAM" id="SSF103473">
    <property type="entry name" value="MFS general substrate transporter"/>
    <property type="match status" value="1"/>
</dbReference>
<feature type="transmembrane region" description="Helical" evidence="6">
    <location>
        <begin position="292"/>
        <end position="316"/>
    </location>
</feature>
<evidence type="ECO:0000313" key="7">
    <source>
        <dbReference type="EMBL" id="CAB3764732.1"/>
    </source>
</evidence>
<keyword evidence="3 6" id="KW-0812">Transmembrane</keyword>
<evidence type="ECO:0008006" key="9">
    <source>
        <dbReference type="Google" id="ProtNLM"/>
    </source>
</evidence>
<dbReference type="GO" id="GO:0005886">
    <property type="term" value="C:plasma membrane"/>
    <property type="evidence" value="ECO:0007669"/>
    <property type="project" value="UniProtKB-SubCell"/>
</dbReference>
<evidence type="ECO:0000256" key="3">
    <source>
        <dbReference type="ARBA" id="ARBA00022692"/>
    </source>
</evidence>
<dbReference type="RefSeq" id="WP_244289275.1">
    <property type="nucleotide sequence ID" value="NZ_CADIKG010000015.1"/>
</dbReference>
<evidence type="ECO:0000256" key="4">
    <source>
        <dbReference type="ARBA" id="ARBA00022989"/>
    </source>
</evidence>
<proteinExistence type="predicted"/>
<comment type="subcellular location">
    <subcellularLocation>
        <location evidence="1">Cell membrane</location>
        <topology evidence="1">Multi-pass membrane protein</topology>
    </subcellularLocation>
</comment>
<feature type="transmembrane region" description="Helical" evidence="6">
    <location>
        <begin position="268"/>
        <end position="286"/>
    </location>
</feature>
<feature type="transmembrane region" description="Helical" evidence="6">
    <location>
        <begin position="350"/>
        <end position="372"/>
    </location>
</feature>
<dbReference type="InterPro" id="IPR011701">
    <property type="entry name" value="MFS"/>
</dbReference>
<keyword evidence="2" id="KW-1003">Cell membrane</keyword>
<dbReference type="InterPro" id="IPR050189">
    <property type="entry name" value="MFS_Efflux_Transporters"/>
</dbReference>
<feature type="transmembrane region" description="Helical" evidence="6">
    <location>
        <begin position="204"/>
        <end position="223"/>
    </location>
</feature>
<feature type="transmembrane region" description="Helical" evidence="6">
    <location>
        <begin position="101"/>
        <end position="120"/>
    </location>
</feature>
<dbReference type="Gene3D" id="1.20.1250.20">
    <property type="entry name" value="MFS general substrate transporter like domains"/>
    <property type="match status" value="1"/>
</dbReference>
<evidence type="ECO:0000256" key="6">
    <source>
        <dbReference type="SAM" id="Phobius"/>
    </source>
</evidence>
<keyword evidence="5 6" id="KW-0472">Membrane</keyword>
<dbReference type="Pfam" id="PF07690">
    <property type="entry name" value="MFS_1"/>
    <property type="match status" value="1"/>
</dbReference>
<dbReference type="Proteomes" id="UP000494135">
    <property type="component" value="Unassembled WGS sequence"/>
</dbReference>
<dbReference type="EMBL" id="CADIKG010000015">
    <property type="protein sequence ID" value="CAB3764732.1"/>
    <property type="molecule type" value="Genomic_DNA"/>
</dbReference>
<keyword evidence="4 6" id="KW-1133">Transmembrane helix</keyword>
<sequence>MSRSIDGLKSRISLVLGHCAGMIDVVALPVWVGIVLIRHDGLDPQRAGALATAFLGAVVASSLSIAPRIDRVRGTIAVPAGFAVAAAAFFAMALTRDYATLLALHVAGGLAVGCGLSLTHSAIGASPNPHRLIATGFTVLSLLSLGFLGAVPHAIAAFGGQVAFVVLSAIMLTAALAALAGFPERRAAASPDSVPRALPKLSRRVWFAMVGTSLLTVSHSMMLSFLEPIGLAHGFGTGQVMNVLLGIGLVNMLPGLLAALLERKVSSRAVMIAGPVLQAVLGFTLARSTLFGAYAFAGVIFPTVMIFTHTFIFAFLARNDPSTRAVAATPVMAMTGSAIGPILGGTVADHFGYGSIGWTIVVAAGISTVCFWHANRRPEPALAPATAAPR</sequence>
<evidence type="ECO:0000256" key="1">
    <source>
        <dbReference type="ARBA" id="ARBA00004651"/>
    </source>
</evidence>